<comment type="subcellular location">
    <subcellularLocation>
        <location evidence="2">Peroxisome</location>
    </subcellularLocation>
</comment>
<dbReference type="EC" id="1.13.12.7" evidence="4"/>
<protein>
    <recommendedName>
        <fullName evidence="5">Luciferin 4-monooxygenase</fullName>
        <ecNumber evidence="4">1.13.12.7</ecNumber>
    </recommendedName>
</protein>
<dbReference type="GO" id="GO:0046872">
    <property type="term" value="F:metal ion binding"/>
    <property type="evidence" value="ECO:0007669"/>
    <property type="project" value="UniProtKB-KW"/>
</dbReference>
<dbReference type="FunFam" id="3.30.300.30:FF:000007">
    <property type="entry name" value="4-coumarate--CoA ligase 2"/>
    <property type="match status" value="1"/>
</dbReference>
<dbReference type="GO" id="GO:0005777">
    <property type="term" value="C:peroxisome"/>
    <property type="evidence" value="ECO:0007669"/>
    <property type="project" value="UniProtKB-SubCell"/>
</dbReference>
<evidence type="ECO:0000256" key="7">
    <source>
        <dbReference type="ARBA" id="ARBA00022741"/>
    </source>
</evidence>
<keyword evidence="7" id="KW-0547">Nucleotide-binding</keyword>
<dbReference type="GO" id="GO:0008218">
    <property type="term" value="P:bioluminescence"/>
    <property type="evidence" value="ECO:0007669"/>
    <property type="project" value="UniProtKB-KW"/>
</dbReference>
<dbReference type="PROSITE" id="PS00455">
    <property type="entry name" value="AMP_BINDING"/>
    <property type="match status" value="1"/>
</dbReference>
<evidence type="ECO:0000256" key="5">
    <source>
        <dbReference type="ARBA" id="ARBA00019043"/>
    </source>
</evidence>
<evidence type="ECO:0000256" key="11">
    <source>
        <dbReference type="ARBA" id="ARBA00023033"/>
    </source>
</evidence>
<dbReference type="PANTHER" id="PTHR24096:SF423">
    <property type="entry name" value="GM05240P"/>
    <property type="match status" value="1"/>
</dbReference>
<evidence type="ECO:0000256" key="3">
    <source>
        <dbReference type="ARBA" id="ARBA00006432"/>
    </source>
</evidence>
<dbReference type="Gene3D" id="3.40.50.980">
    <property type="match status" value="2"/>
</dbReference>
<keyword evidence="14" id="KW-0599">Photoprotein</keyword>
<evidence type="ECO:0000256" key="10">
    <source>
        <dbReference type="ARBA" id="ARBA00023002"/>
    </source>
</evidence>
<feature type="domain" description="AMP-dependent synthetase/ligase" evidence="16">
    <location>
        <begin position="27"/>
        <end position="393"/>
    </location>
</feature>
<evidence type="ECO:0000256" key="14">
    <source>
        <dbReference type="ARBA" id="ARBA00023262"/>
    </source>
</evidence>
<evidence type="ECO:0000256" key="12">
    <source>
        <dbReference type="ARBA" id="ARBA00023140"/>
    </source>
</evidence>
<comment type="cofactor">
    <cofactor evidence="1">
        <name>Mg(2+)</name>
        <dbReference type="ChEBI" id="CHEBI:18420"/>
    </cofactor>
</comment>
<proteinExistence type="inferred from homology"/>
<dbReference type="SUPFAM" id="SSF56801">
    <property type="entry name" value="Acetyl-CoA synthetase-like"/>
    <property type="match status" value="1"/>
</dbReference>
<dbReference type="PANTHER" id="PTHR24096">
    <property type="entry name" value="LONG-CHAIN-FATTY-ACID--COA LIGASE"/>
    <property type="match status" value="1"/>
</dbReference>
<keyword evidence="6" id="KW-0479">Metal-binding</keyword>
<sequence length="536" mass="60312">MIEEHIVYGPKPVIPISKDSLGIIFYNHFKKNPDDVALIDAFTRQTVTNKELLETTIKLADSIQNYGLKQNDVIGIFSENNVMFFHPLLASLYLGVIVTMFNPQYTVDEFLHVLNISQPKILFCSTSSKATIRKTIKQMKVAPKIVIIDAEIADSDCDSLSSFIANNSDNQFKLNQFLPKQINTDEQVAFVLYSSGTTGLPKGVMITHTNVNTAFILSTNVKSNLNEHILGLMPFYHSYGFNIIFSKIFTNQKIVVFKKFDPEVYLDSIQQYKIKYLHVVPSIAHFLATSPLVSKYDLSSVNKILCGGAPLSYNVQDLLRKKFNLHLIRQAYGLTETTISVICPQDSTTRFGSSGKVRPFMEVKIVDTNTSQTLAPMQKGELYCRGPQVMKGYMNDPGSTSNAIDKDGWFRTGDIAYYDDDGYFYIVDRLKELIKYKGFQVPPAELESVLLKHSKIIDAAVIGIPDERVGELPFAFVVKNGSLSEKEVQDFVAKELSPEKHLRGGVQFVESIPRNLSGKILKRILRENLNKPKSKL</sequence>
<dbReference type="Pfam" id="PF13193">
    <property type="entry name" value="AMP-binding_C"/>
    <property type="match status" value="1"/>
</dbReference>
<accession>A0AAN7PKH1</accession>
<keyword evidence="9" id="KW-0460">Magnesium</keyword>
<keyword evidence="10" id="KW-0560">Oxidoreductase</keyword>
<evidence type="ECO:0000256" key="2">
    <source>
        <dbReference type="ARBA" id="ARBA00004275"/>
    </source>
</evidence>
<dbReference type="Gene3D" id="3.30.300.30">
    <property type="match status" value="1"/>
</dbReference>
<dbReference type="InterPro" id="IPR025110">
    <property type="entry name" value="AMP-bd_C"/>
</dbReference>
<evidence type="ECO:0000256" key="4">
    <source>
        <dbReference type="ARBA" id="ARBA00012532"/>
    </source>
</evidence>
<feature type="domain" description="AMP-binding enzyme C-terminal" evidence="17">
    <location>
        <begin position="445"/>
        <end position="519"/>
    </location>
</feature>
<comment type="catalytic activity">
    <reaction evidence="15">
        <text>firefly D-luciferin + ATP + O2 = firefly oxyluciferin + hnu + AMP + CO2 + diphosphate</text>
        <dbReference type="Rhea" id="RHEA:10732"/>
        <dbReference type="ChEBI" id="CHEBI:15379"/>
        <dbReference type="ChEBI" id="CHEBI:16526"/>
        <dbReference type="ChEBI" id="CHEBI:16792"/>
        <dbReference type="ChEBI" id="CHEBI:30212"/>
        <dbReference type="ChEBI" id="CHEBI:30616"/>
        <dbReference type="ChEBI" id="CHEBI:33019"/>
        <dbReference type="ChEBI" id="CHEBI:58038"/>
        <dbReference type="ChEBI" id="CHEBI:456215"/>
        <dbReference type="EC" id="1.13.12.7"/>
    </reaction>
</comment>
<evidence type="ECO:0000259" key="16">
    <source>
        <dbReference type="Pfam" id="PF00501"/>
    </source>
</evidence>
<keyword evidence="8" id="KW-0067">ATP-binding</keyword>
<evidence type="ECO:0000259" key="17">
    <source>
        <dbReference type="Pfam" id="PF13193"/>
    </source>
</evidence>
<dbReference type="InterPro" id="IPR045851">
    <property type="entry name" value="AMP-bd_C_sf"/>
</dbReference>
<evidence type="ECO:0000256" key="8">
    <source>
        <dbReference type="ARBA" id="ARBA00022840"/>
    </source>
</evidence>
<comment type="caution">
    <text evidence="18">The sequence shown here is derived from an EMBL/GenBank/DDBJ whole genome shotgun (WGS) entry which is preliminary data.</text>
</comment>
<evidence type="ECO:0000256" key="15">
    <source>
        <dbReference type="ARBA" id="ARBA00048497"/>
    </source>
</evidence>
<dbReference type="InterPro" id="IPR000873">
    <property type="entry name" value="AMP-dep_synth/lig_dom"/>
</dbReference>
<keyword evidence="13" id="KW-0455">Luminescence</keyword>
<keyword evidence="19" id="KW-1185">Reference proteome</keyword>
<keyword evidence="11" id="KW-0503">Monooxygenase</keyword>
<gene>
    <name evidence="18" type="ORF">RN001_000712</name>
</gene>
<organism evidence="18 19">
    <name type="scientific">Aquatica leii</name>
    <dbReference type="NCBI Taxonomy" id="1421715"/>
    <lineage>
        <taxon>Eukaryota</taxon>
        <taxon>Metazoa</taxon>
        <taxon>Ecdysozoa</taxon>
        <taxon>Arthropoda</taxon>
        <taxon>Hexapoda</taxon>
        <taxon>Insecta</taxon>
        <taxon>Pterygota</taxon>
        <taxon>Neoptera</taxon>
        <taxon>Endopterygota</taxon>
        <taxon>Coleoptera</taxon>
        <taxon>Polyphaga</taxon>
        <taxon>Elateriformia</taxon>
        <taxon>Elateroidea</taxon>
        <taxon>Lampyridae</taxon>
        <taxon>Luciolinae</taxon>
        <taxon>Aquatica</taxon>
    </lineage>
</organism>
<dbReference type="EMBL" id="JARPUR010000001">
    <property type="protein sequence ID" value="KAK4884441.1"/>
    <property type="molecule type" value="Genomic_DNA"/>
</dbReference>
<dbReference type="GO" id="GO:0005524">
    <property type="term" value="F:ATP binding"/>
    <property type="evidence" value="ECO:0007669"/>
    <property type="project" value="UniProtKB-KW"/>
</dbReference>
<comment type="similarity">
    <text evidence="3">Belongs to the ATP-dependent AMP-binding enzyme family.</text>
</comment>
<evidence type="ECO:0000313" key="19">
    <source>
        <dbReference type="Proteomes" id="UP001353858"/>
    </source>
</evidence>
<dbReference type="InterPro" id="IPR020845">
    <property type="entry name" value="AMP-binding_CS"/>
</dbReference>
<dbReference type="GO" id="GO:0016405">
    <property type="term" value="F:CoA-ligase activity"/>
    <property type="evidence" value="ECO:0007669"/>
    <property type="project" value="TreeGrafter"/>
</dbReference>
<dbReference type="GO" id="GO:0047077">
    <property type="term" value="F:Photinus-luciferin 4-monooxygenase (ATP-hydrolyzing) activity"/>
    <property type="evidence" value="ECO:0007669"/>
    <property type="project" value="UniProtKB-EC"/>
</dbReference>
<keyword evidence="12" id="KW-0576">Peroxisome</keyword>
<dbReference type="Gene3D" id="2.30.38.10">
    <property type="entry name" value="Luciferase, Domain 3"/>
    <property type="match status" value="1"/>
</dbReference>
<evidence type="ECO:0000256" key="6">
    <source>
        <dbReference type="ARBA" id="ARBA00022723"/>
    </source>
</evidence>
<evidence type="ECO:0000313" key="18">
    <source>
        <dbReference type="EMBL" id="KAK4884441.1"/>
    </source>
</evidence>
<evidence type="ECO:0000256" key="1">
    <source>
        <dbReference type="ARBA" id="ARBA00001946"/>
    </source>
</evidence>
<evidence type="ECO:0000256" key="13">
    <source>
        <dbReference type="ARBA" id="ARBA00023223"/>
    </source>
</evidence>
<dbReference type="AlphaFoldDB" id="A0AAN7PKH1"/>
<evidence type="ECO:0000256" key="9">
    <source>
        <dbReference type="ARBA" id="ARBA00022842"/>
    </source>
</evidence>
<name>A0AAN7PKH1_9COLE</name>
<reference evidence="19" key="1">
    <citation type="submission" date="2023-01" db="EMBL/GenBank/DDBJ databases">
        <title>Key to firefly adult light organ development and bioluminescence: homeobox transcription factors regulate luciferase expression and transportation to peroxisome.</title>
        <authorList>
            <person name="Fu X."/>
        </authorList>
    </citation>
    <scope>NUCLEOTIDE SEQUENCE [LARGE SCALE GENOMIC DNA]</scope>
</reference>
<dbReference type="Proteomes" id="UP001353858">
    <property type="component" value="Unassembled WGS sequence"/>
</dbReference>
<dbReference type="Pfam" id="PF00501">
    <property type="entry name" value="AMP-binding"/>
    <property type="match status" value="1"/>
</dbReference>